<keyword evidence="2 7" id="KW-0813">Transport</keyword>
<dbReference type="Gene3D" id="2.170.130.10">
    <property type="entry name" value="TonB-dependent receptor, plug domain"/>
    <property type="match status" value="1"/>
</dbReference>
<dbReference type="InterPro" id="IPR036942">
    <property type="entry name" value="Beta-barrel_TonB_sf"/>
</dbReference>
<accession>A0A1H4AZP1</accession>
<dbReference type="NCBIfam" id="TIGR04056">
    <property type="entry name" value="OMP_RagA_SusC"/>
    <property type="match status" value="1"/>
</dbReference>
<dbReference type="InterPro" id="IPR012910">
    <property type="entry name" value="Plug_dom"/>
</dbReference>
<gene>
    <name evidence="9" type="ORF">SAMN05192529_11757</name>
</gene>
<reference evidence="9 10" key="1">
    <citation type="submission" date="2016-10" db="EMBL/GenBank/DDBJ databases">
        <authorList>
            <person name="de Groot N.N."/>
        </authorList>
    </citation>
    <scope>NUCLEOTIDE SEQUENCE [LARGE SCALE GENOMIC DNA]</scope>
    <source>
        <strain evidence="9 10">Vu-144</strain>
    </source>
</reference>
<organism evidence="9 10">
    <name type="scientific">Arachidicoccus rhizosphaerae</name>
    <dbReference type="NCBI Taxonomy" id="551991"/>
    <lineage>
        <taxon>Bacteria</taxon>
        <taxon>Pseudomonadati</taxon>
        <taxon>Bacteroidota</taxon>
        <taxon>Chitinophagia</taxon>
        <taxon>Chitinophagales</taxon>
        <taxon>Chitinophagaceae</taxon>
        <taxon>Arachidicoccus</taxon>
    </lineage>
</organism>
<comment type="subcellular location">
    <subcellularLocation>
        <location evidence="1 7">Cell outer membrane</location>
        <topology evidence="1 7">Multi-pass membrane protein</topology>
    </subcellularLocation>
</comment>
<feature type="domain" description="TonB-dependent receptor plug" evidence="8">
    <location>
        <begin position="115"/>
        <end position="234"/>
    </location>
</feature>
<dbReference type="STRING" id="551991.SAMN05192529_11757"/>
<dbReference type="SUPFAM" id="SSF56935">
    <property type="entry name" value="Porins"/>
    <property type="match status" value="1"/>
</dbReference>
<dbReference type="SUPFAM" id="SSF49464">
    <property type="entry name" value="Carboxypeptidase regulatory domain-like"/>
    <property type="match status" value="1"/>
</dbReference>
<dbReference type="Pfam" id="PF13715">
    <property type="entry name" value="CarbopepD_reg_2"/>
    <property type="match status" value="1"/>
</dbReference>
<evidence type="ECO:0000256" key="7">
    <source>
        <dbReference type="PROSITE-ProRule" id="PRU01360"/>
    </source>
</evidence>
<dbReference type="InterPro" id="IPR037066">
    <property type="entry name" value="Plug_dom_sf"/>
</dbReference>
<dbReference type="EMBL" id="FNQY01000017">
    <property type="protein sequence ID" value="SEA41339.1"/>
    <property type="molecule type" value="Genomic_DNA"/>
</dbReference>
<evidence type="ECO:0000313" key="10">
    <source>
        <dbReference type="Proteomes" id="UP000199041"/>
    </source>
</evidence>
<dbReference type="AlphaFoldDB" id="A0A1H4AZP1"/>
<dbReference type="Proteomes" id="UP000199041">
    <property type="component" value="Unassembled WGS sequence"/>
</dbReference>
<dbReference type="OrthoDB" id="9768177at2"/>
<dbReference type="NCBIfam" id="TIGR04057">
    <property type="entry name" value="SusC_RagA_signa"/>
    <property type="match status" value="1"/>
</dbReference>
<keyword evidence="10" id="KW-1185">Reference proteome</keyword>
<dbReference type="PROSITE" id="PS52016">
    <property type="entry name" value="TONB_DEPENDENT_REC_3"/>
    <property type="match status" value="1"/>
</dbReference>
<protein>
    <submittedName>
        <fullName evidence="9">TonB-linked outer membrane protein, SusC/RagA family</fullName>
    </submittedName>
</protein>
<evidence type="ECO:0000256" key="1">
    <source>
        <dbReference type="ARBA" id="ARBA00004571"/>
    </source>
</evidence>
<dbReference type="InterPro" id="IPR039426">
    <property type="entry name" value="TonB-dep_rcpt-like"/>
</dbReference>
<evidence type="ECO:0000313" key="9">
    <source>
        <dbReference type="EMBL" id="SEA41339.1"/>
    </source>
</evidence>
<keyword evidence="6 7" id="KW-0998">Cell outer membrane</keyword>
<dbReference type="InterPro" id="IPR023997">
    <property type="entry name" value="TonB-dep_OMP_SusC/RagA_CS"/>
</dbReference>
<evidence type="ECO:0000256" key="5">
    <source>
        <dbReference type="ARBA" id="ARBA00023136"/>
    </source>
</evidence>
<evidence type="ECO:0000256" key="2">
    <source>
        <dbReference type="ARBA" id="ARBA00022448"/>
    </source>
</evidence>
<dbReference type="GO" id="GO:0009279">
    <property type="term" value="C:cell outer membrane"/>
    <property type="evidence" value="ECO:0007669"/>
    <property type="project" value="UniProtKB-SubCell"/>
</dbReference>
<name>A0A1H4AZP1_9BACT</name>
<sequence length="1054" mass="114074">MKHRYVFTLLLILIGLHLQAQLKQPIQGTVQSETGQPLSGVSIRVLGGKATLSTNLGNFNLDANVGDTLSFTYIGYESTQLVISSLNTPIKVTLHQAAGELSEVVVTALGISKEKKSLGYAVQELKSEQLNTTQTPNLVNDLSGKIAGVRVTNSQGDMGSSRIIIRGETSIAGDNQPLFIVDGVPVDNSQLGAGGSRDYSNAIADLNSEDIESVSVLKGPNAAALYGSRAAHGVILIKTKAGKKRKGLGITLNSNNTFSSLLSLPDYQNVFGQGGNGEFSYVDGNGGGLNDNVDESWGPRMEGQLIPQFGSNGEAVPFVAHPDNVKDFFKTGFSTNNSISIADAGDKFSYRLGFNDGHQTGVIPNSKLNKRNISLNTNFKITDKLSLSAVANYLITAAPNLPGVGGKRATSTMLQFTWFGRQVDMQSLKDSYFTTGSPDNWNNAYYPNPYFGAYENTVEQRRDRLIGDIGLTYEITQGLTAHFHSGTDYYNDRRKLKIAYGTSGTPYGSYEEIAYSLNENNTEATLNYDHQLNSDFSVNILAGGNIRNKTYEENDQKAPRLAVGGIYTLDNSRDPLVSSNYYSHLKVYSLYGSAQIGFRNYAFINATARNDWSSTLPSDNLSYFYPSINGTLVFTDLLKISSNTLSYGKIRGGWAKVGADTDPYQLYNTYGFSLFGSNPLLSTSGIQMNSNIRSESTTSTELGLDLGFFHSRTTLGISLYNTNSFNQILKVDITPTSGYTQQLLNAGKINNKGLEIALGVTPVRQQNLSWDFGLNFALNKSEVKYLDDQGELENYTLGTDGTVQVVAAVGKTYGTIIGTAYQRDANGQIVISASGLPQTDPSLKDLGHFTPDWTGGFTNTLRYKSWGLTFLIDASVGGSIYSGTNSTGQYTGVLASTLPGRGAEFGGISYYYPGDDKKQLPVAASGSAPNGEKLYDDGIIAKGNTSDGDANSQIIPASLYYKTISSVDEQYVYDASYVKFREINLSYKLPAAWLNRMGIQGASVALVGRNLFFIYKKAPNIDPETAFSTGNAQGLEDLTLPTSRSYGVNLTVQF</sequence>
<keyword evidence="4 7" id="KW-0812">Transmembrane</keyword>
<evidence type="ECO:0000259" key="8">
    <source>
        <dbReference type="Pfam" id="PF07715"/>
    </source>
</evidence>
<dbReference type="InterPro" id="IPR008969">
    <property type="entry name" value="CarboxyPept-like_regulatory"/>
</dbReference>
<keyword evidence="5 7" id="KW-0472">Membrane</keyword>
<evidence type="ECO:0000256" key="4">
    <source>
        <dbReference type="ARBA" id="ARBA00022692"/>
    </source>
</evidence>
<dbReference type="InterPro" id="IPR023996">
    <property type="entry name" value="TonB-dep_OMP_SusC/RagA"/>
</dbReference>
<dbReference type="RefSeq" id="WP_091399646.1">
    <property type="nucleotide sequence ID" value="NZ_FNQY01000017.1"/>
</dbReference>
<evidence type="ECO:0000256" key="6">
    <source>
        <dbReference type="ARBA" id="ARBA00023237"/>
    </source>
</evidence>
<evidence type="ECO:0000256" key="3">
    <source>
        <dbReference type="ARBA" id="ARBA00022452"/>
    </source>
</evidence>
<dbReference type="Gene3D" id="2.40.170.20">
    <property type="entry name" value="TonB-dependent receptor, beta-barrel domain"/>
    <property type="match status" value="1"/>
</dbReference>
<dbReference type="Pfam" id="PF07715">
    <property type="entry name" value="Plug"/>
    <property type="match status" value="1"/>
</dbReference>
<keyword evidence="3 7" id="KW-1134">Transmembrane beta strand</keyword>
<proteinExistence type="inferred from homology"/>
<comment type="similarity">
    <text evidence="7">Belongs to the TonB-dependent receptor family.</text>
</comment>